<feature type="domain" description="DDE-1" evidence="1">
    <location>
        <begin position="199"/>
        <end position="302"/>
    </location>
</feature>
<reference evidence="2" key="1">
    <citation type="submission" date="2021-06" db="EMBL/GenBank/DDBJ databases">
        <authorList>
            <person name="Kallberg Y."/>
            <person name="Tangrot J."/>
            <person name="Rosling A."/>
        </authorList>
    </citation>
    <scope>NUCLEOTIDE SEQUENCE</scope>
    <source>
        <strain evidence="2">MT106</strain>
    </source>
</reference>
<evidence type="ECO:0000313" key="3">
    <source>
        <dbReference type="Proteomes" id="UP000789831"/>
    </source>
</evidence>
<sequence>MTITLKQKDIAVEYGISKQSISDIVKAKEQWLKFKSGTSLAESKRARRATFENVEKAMKIWVENILARSDLDLNDSLLMEKVLLFAEEFEFYKKCGESGSVNMDEIPKFREQLQDIIKDYEPQDMFNCDETALYWMLEPSRTLAYSPVKRKKKSKDQVLLLVITNAIEDEKLLILFIYKYEMPRALRGINKFTLPMHIANQKILLLIDNAKCHEADNINKLSNIQIHFLPPNTTSIIQPLDQKILYSLKAQYKKILCSKKIAAYEKLIDQEGELRKTSIYNAILYISRAWNIVSSEIIKHSWTWSDILLPSFSSELLRGLSTFNKEEELEHELDQLIQWLPIMKSLSVHEFICIDDNINHEEVDIKEIVDVVLGKGLKNEPDDKDKSKEEISISEALNSTKILITFIKQSEW</sequence>
<proteinExistence type="predicted"/>
<dbReference type="InterPro" id="IPR004875">
    <property type="entry name" value="DDE_SF_endonuclease_dom"/>
</dbReference>
<name>A0A9N8W901_9GLOM</name>
<dbReference type="Proteomes" id="UP000789831">
    <property type="component" value="Unassembled WGS sequence"/>
</dbReference>
<gene>
    <name evidence="2" type="ORF">AGERDE_LOCUS3237</name>
</gene>
<evidence type="ECO:0000313" key="2">
    <source>
        <dbReference type="EMBL" id="CAG8481124.1"/>
    </source>
</evidence>
<dbReference type="EMBL" id="CAJVPL010000306">
    <property type="protein sequence ID" value="CAG8481124.1"/>
    <property type="molecule type" value="Genomic_DNA"/>
</dbReference>
<dbReference type="AlphaFoldDB" id="A0A9N8W901"/>
<dbReference type="PANTHER" id="PTHR19303:SF73">
    <property type="entry name" value="PROTEIN PDC2"/>
    <property type="match status" value="1"/>
</dbReference>
<dbReference type="PANTHER" id="PTHR19303">
    <property type="entry name" value="TRANSPOSON"/>
    <property type="match status" value="1"/>
</dbReference>
<keyword evidence="3" id="KW-1185">Reference proteome</keyword>
<comment type="caution">
    <text evidence="2">The sequence shown here is derived from an EMBL/GenBank/DDBJ whole genome shotgun (WGS) entry which is preliminary data.</text>
</comment>
<organism evidence="2 3">
    <name type="scientific">Ambispora gerdemannii</name>
    <dbReference type="NCBI Taxonomy" id="144530"/>
    <lineage>
        <taxon>Eukaryota</taxon>
        <taxon>Fungi</taxon>
        <taxon>Fungi incertae sedis</taxon>
        <taxon>Mucoromycota</taxon>
        <taxon>Glomeromycotina</taxon>
        <taxon>Glomeromycetes</taxon>
        <taxon>Archaeosporales</taxon>
        <taxon>Ambisporaceae</taxon>
        <taxon>Ambispora</taxon>
    </lineage>
</organism>
<evidence type="ECO:0000259" key="1">
    <source>
        <dbReference type="Pfam" id="PF03184"/>
    </source>
</evidence>
<dbReference type="GO" id="GO:0003677">
    <property type="term" value="F:DNA binding"/>
    <property type="evidence" value="ECO:0007669"/>
    <property type="project" value="TreeGrafter"/>
</dbReference>
<dbReference type="Gene3D" id="1.10.10.60">
    <property type="entry name" value="Homeodomain-like"/>
    <property type="match status" value="1"/>
</dbReference>
<accession>A0A9N8W901</accession>
<dbReference type="OrthoDB" id="5593786at2759"/>
<dbReference type="GO" id="GO:0005634">
    <property type="term" value="C:nucleus"/>
    <property type="evidence" value="ECO:0007669"/>
    <property type="project" value="TreeGrafter"/>
</dbReference>
<dbReference type="InterPro" id="IPR050863">
    <property type="entry name" value="CenT-Element_Derived"/>
</dbReference>
<feature type="non-terminal residue" evidence="2">
    <location>
        <position position="412"/>
    </location>
</feature>
<dbReference type="Pfam" id="PF03184">
    <property type="entry name" value="DDE_1"/>
    <property type="match status" value="1"/>
</dbReference>
<protein>
    <submittedName>
        <fullName evidence="2">4915_t:CDS:1</fullName>
    </submittedName>
</protein>